<evidence type="ECO:0000256" key="14">
    <source>
        <dbReference type="ARBA" id="ARBA00023098"/>
    </source>
</evidence>
<feature type="transmembrane region" description="Helical" evidence="19">
    <location>
        <begin position="136"/>
        <end position="156"/>
    </location>
</feature>
<keyword evidence="14" id="KW-0443">Lipid metabolism</keyword>
<feature type="transmembrane region" description="Helical" evidence="19">
    <location>
        <begin position="176"/>
        <end position="197"/>
    </location>
</feature>
<evidence type="ECO:0000313" key="21">
    <source>
        <dbReference type="Proteomes" id="UP000318413"/>
    </source>
</evidence>
<feature type="transmembrane region" description="Helical" evidence="19">
    <location>
        <begin position="249"/>
        <end position="267"/>
    </location>
</feature>
<evidence type="ECO:0000256" key="17">
    <source>
        <dbReference type="ARBA" id="ARBA00023264"/>
    </source>
</evidence>
<dbReference type="PROSITE" id="PS01315">
    <property type="entry name" value="CDS"/>
    <property type="match status" value="1"/>
</dbReference>
<dbReference type="GO" id="GO:0004605">
    <property type="term" value="F:phosphatidate cytidylyltransferase activity"/>
    <property type="evidence" value="ECO:0007669"/>
    <property type="project" value="UniProtKB-EC"/>
</dbReference>
<dbReference type="Proteomes" id="UP000318413">
    <property type="component" value="Unassembled WGS sequence"/>
</dbReference>
<dbReference type="PANTHER" id="PTHR46382">
    <property type="entry name" value="PHOSPHATIDATE CYTIDYLYLTRANSFERASE"/>
    <property type="match status" value="1"/>
</dbReference>
<dbReference type="PANTHER" id="PTHR46382:SF1">
    <property type="entry name" value="PHOSPHATIDATE CYTIDYLYLTRANSFERASE"/>
    <property type="match status" value="1"/>
</dbReference>
<evidence type="ECO:0000256" key="10">
    <source>
        <dbReference type="ARBA" id="ARBA00022679"/>
    </source>
</evidence>
<evidence type="ECO:0000256" key="15">
    <source>
        <dbReference type="ARBA" id="ARBA00023136"/>
    </source>
</evidence>
<dbReference type="Pfam" id="PF01148">
    <property type="entry name" value="CTP_transf_1"/>
    <property type="match status" value="1"/>
</dbReference>
<reference evidence="20 21" key="1">
    <citation type="journal article" date="2019" name="Environ. Microbiol.">
        <title>Species interactions and distinct microbial communities in high Arctic permafrost affected cryosols are associated with the CH4 and CO2 gas fluxes.</title>
        <authorList>
            <person name="Altshuler I."/>
            <person name="Hamel J."/>
            <person name="Turney S."/>
            <person name="Magnuson E."/>
            <person name="Levesque R."/>
            <person name="Greer C."/>
            <person name="Whyte L.G."/>
        </authorList>
    </citation>
    <scope>NUCLEOTIDE SEQUENCE [LARGE SCALE GENOMIC DNA]</scope>
    <source>
        <strain evidence="20 21">S5.1</strain>
    </source>
</reference>
<gene>
    <name evidence="20" type="ORF">EAH84_02770</name>
</gene>
<evidence type="ECO:0000256" key="4">
    <source>
        <dbReference type="ARBA" id="ARBA00005189"/>
    </source>
</evidence>
<keyword evidence="10 18" id="KW-0808">Transferase</keyword>
<keyword evidence="21" id="KW-1185">Reference proteome</keyword>
<keyword evidence="12 18" id="KW-0548">Nucleotidyltransferase</keyword>
<comment type="similarity">
    <text evidence="5 18">Belongs to the CDS family.</text>
</comment>
<keyword evidence="17" id="KW-1208">Phospholipid metabolism</keyword>
<evidence type="ECO:0000256" key="18">
    <source>
        <dbReference type="RuleBase" id="RU003938"/>
    </source>
</evidence>
<evidence type="ECO:0000256" key="8">
    <source>
        <dbReference type="ARBA" id="ARBA00022475"/>
    </source>
</evidence>
<keyword evidence="9" id="KW-0444">Lipid biosynthesis</keyword>
<evidence type="ECO:0000256" key="2">
    <source>
        <dbReference type="ARBA" id="ARBA00004651"/>
    </source>
</evidence>
<comment type="subcellular location">
    <subcellularLocation>
        <location evidence="2">Cell membrane</location>
        <topology evidence="2">Multi-pass membrane protein</topology>
    </subcellularLocation>
</comment>
<evidence type="ECO:0000256" key="11">
    <source>
        <dbReference type="ARBA" id="ARBA00022692"/>
    </source>
</evidence>
<keyword evidence="8" id="KW-1003">Cell membrane</keyword>
<dbReference type="InterPro" id="IPR000374">
    <property type="entry name" value="PC_trans"/>
</dbReference>
<evidence type="ECO:0000256" key="6">
    <source>
        <dbReference type="ARBA" id="ARBA00012487"/>
    </source>
</evidence>
<evidence type="ECO:0000256" key="1">
    <source>
        <dbReference type="ARBA" id="ARBA00001698"/>
    </source>
</evidence>
<proteinExistence type="inferred from homology"/>
<evidence type="ECO:0000256" key="16">
    <source>
        <dbReference type="ARBA" id="ARBA00023209"/>
    </source>
</evidence>
<keyword evidence="13 19" id="KW-1133">Transmembrane helix</keyword>
<dbReference type="EC" id="2.7.7.41" evidence="6 18"/>
<accession>A0A502CNZ2</accession>
<keyword evidence="11 18" id="KW-0812">Transmembrane</keyword>
<protein>
    <recommendedName>
        <fullName evidence="7 18">Phosphatidate cytidylyltransferase</fullName>
        <ecNumber evidence="6 18">2.7.7.41</ecNumber>
    </recommendedName>
</protein>
<evidence type="ECO:0000256" key="19">
    <source>
        <dbReference type="SAM" id="Phobius"/>
    </source>
</evidence>
<organism evidence="20 21">
    <name type="scientific">Sphingomonas oligophenolica</name>
    <dbReference type="NCBI Taxonomy" id="301154"/>
    <lineage>
        <taxon>Bacteria</taxon>
        <taxon>Pseudomonadati</taxon>
        <taxon>Pseudomonadota</taxon>
        <taxon>Alphaproteobacteria</taxon>
        <taxon>Sphingomonadales</taxon>
        <taxon>Sphingomonadaceae</taxon>
        <taxon>Sphingomonas</taxon>
    </lineage>
</organism>
<evidence type="ECO:0000313" key="20">
    <source>
        <dbReference type="EMBL" id="TPG14260.1"/>
    </source>
</evidence>
<comment type="pathway">
    <text evidence="3 18">Phospholipid metabolism; CDP-diacylglycerol biosynthesis; CDP-diacylglycerol from sn-glycerol 3-phosphate: step 3/3.</text>
</comment>
<evidence type="ECO:0000256" key="9">
    <source>
        <dbReference type="ARBA" id="ARBA00022516"/>
    </source>
</evidence>
<dbReference type="OrthoDB" id="9799199at2"/>
<feature type="transmembrane region" description="Helical" evidence="19">
    <location>
        <begin position="20"/>
        <end position="46"/>
    </location>
</feature>
<evidence type="ECO:0000256" key="12">
    <source>
        <dbReference type="ARBA" id="ARBA00022695"/>
    </source>
</evidence>
<keyword evidence="16" id="KW-0594">Phospholipid biosynthesis</keyword>
<dbReference type="AlphaFoldDB" id="A0A502CNZ2"/>
<dbReference type="GO" id="GO:0005886">
    <property type="term" value="C:plasma membrane"/>
    <property type="evidence" value="ECO:0007669"/>
    <property type="project" value="UniProtKB-SubCell"/>
</dbReference>
<dbReference type="UniPathway" id="UPA00557">
    <property type="reaction ID" value="UER00614"/>
</dbReference>
<dbReference type="GO" id="GO:0016024">
    <property type="term" value="P:CDP-diacylglycerol biosynthetic process"/>
    <property type="evidence" value="ECO:0007669"/>
    <property type="project" value="UniProtKB-UniPathway"/>
</dbReference>
<sequence>MSDHAAPANPRSDLVMRTLAGLAMIAVALIAIVLGGIAFWLLAVVGSLFMMAEWCNLHGVPARTKRIAQFSLSVPLAVMAPASLVLQVHDFFSLGLLVGAAFFIVIITHRRELGLGILYCGLPVLALVIIRRQHEGVVFALWALALVWMCDIGAYFAGRAIGGPKLAPRISPNKTWAGLIGGVILASLFAAFMHRAYGLPLRMTLATPLLAVVAQGGDLYESWLKRRAGVKDSGNILPGHGGVMDRLDGLVPVAPLAALLVVLPHFYR</sequence>
<name>A0A502CNZ2_9SPHN</name>
<feature type="transmembrane region" description="Helical" evidence="19">
    <location>
        <begin position="113"/>
        <end position="130"/>
    </location>
</feature>
<feature type="transmembrane region" description="Helical" evidence="19">
    <location>
        <begin position="91"/>
        <end position="108"/>
    </location>
</feature>
<evidence type="ECO:0000256" key="7">
    <source>
        <dbReference type="ARBA" id="ARBA00019373"/>
    </source>
</evidence>
<evidence type="ECO:0000256" key="3">
    <source>
        <dbReference type="ARBA" id="ARBA00005119"/>
    </source>
</evidence>
<comment type="caution">
    <text evidence="20">The sequence shown here is derived from an EMBL/GenBank/DDBJ whole genome shotgun (WGS) entry which is preliminary data.</text>
</comment>
<evidence type="ECO:0000256" key="5">
    <source>
        <dbReference type="ARBA" id="ARBA00010185"/>
    </source>
</evidence>
<comment type="pathway">
    <text evidence="4">Lipid metabolism.</text>
</comment>
<keyword evidence="15 19" id="KW-0472">Membrane</keyword>
<evidence type="ECO:0000256" key="13">
    <source>
        <dbReference type="ARBA" id="ARBA00022989"/>
    </source>
</evidence>
<dbReference type="EMBL" id="RCZK01000002">
    <property type="protein sequence ID" value="TPG14260.1"/>
    <property type="molecule type" value="Genomic_DNA"/>
</dbReference>
<comment type="catalytic activity">
    <reaction evidence="1 18">
        <text>a 1,2-diacyl-sn-glycero-3-phosphate + CTP + H(+) = a CDP-1,2-diacyl-sn-glycerol + diphosphate</text>
        <dbReference type="Rhea" id="RHEA:16229"/>
        <dbReference type="ChEBI" id="CHEBI:15378"/>
        <dbReference type="ChEBI" id="CHEBI:33019"/>
        <dbReference type="ChEBI" id="CHEBI:37563"/>
        <dbReference type="ChEBI" id="CHEBI:58332"/>
        <dbReference type="ChEBI" id="CHEBI:58608"/>
        <dbReference type="EC" id="2.7.7.41"/>
    </reaction>
</comment>